<dbReference type="EC" id="5.1.3.1" evidence="7 10"/>
<dbReference type="Proteomes" id="UP000503447">
    <property type="component" value="Chromosome"/>
</dbReference>
<evidence type="ECO:0000256" key="2">
    <source>
        <dbReference type="ARBA" id="ARBA00001936"/>
    </source>
</evidence>
<keyword evidence="16" id="KW-1185">Reference proteome</keyword>
<comment type="similarity">
    <text evidence="6 10 11">Belongs to the ribulose-phosphate 3-epimerase family.</text>
</comment>
<feature type="binding site" evidence="10 14">
    <location>
        <position position="5"/>
    </location>
    <ligand>
        <name>substrate</name>
    </ligand>
</feature>
<comment type="pathway">
    <text evidence="10">Carbohydrate degradation.</text>
</comment>
<dbReference type="CDD" id="cd00429">
    <property type="entry name" value="RPE"/>
    <property type="match status" value="1"/>
</dbReference>
<evidence type="ECO:0000256" key="6">
    <source>
        <dbReference type="ARBA" id="ARBA00009541"/>
    </source>
</evidence>
<feature type="binding site" evidence="10">
    <location>
        <begin position="172"/>
        <end position="174"/>
    </location>
    <ligand>
        <name>substrate</name>
    </ligand>
</feature>
<evidence type="ECO:0000256" key="8">
    <source>
        <dbReference type="ARBA" id="ARBA00022723"/>
    </source>
</evidence>
<dbReference type="KEGG" id="ftj:FTUN_2824"/>
<feature type="binding site" evidence="10 13">
    <location>
        <position position="172"/>
    </location>
    <ligand>
        <name>a divalent metal cation</name>
        <dbReference type="ChEBI" id="CHEBI:60240"/>
    </ligand>
</feature>
<comment type="cofactor">
    <cofactor evidence="5">
        <name>Fe(2+)</name>
        <dbReference type="ChEBI" id="CHEBI:29033"/>
    </cofactor>
</comment>
<dbReference type="GO" id="GO:0006098">
    <property type="term" value="P:pentose-phosphate shunt"/>
    <property type="evidence" value="ECO:0007669"/>
    <property type="project" value="UniProtKB-UniRule"/>
</dbReference>
<evidence type="ECO:0000256" key="7">
    <source>
        <dbReference type="ARBA" id="ARBA00013188"/>
    </source>
</evidence>
<dbReference type="InterPro" id="IPR013785">
    <property type="entry name" value="Aldolase_TIM"/>
</dbReference>
<sequence length="218" mass="22947">MIAPSILAADFSKLGELVREVAEAGADRIHVDVMDGHFVPNLSMGAVVVKGLRPVTKIPLEVHLMVEDPGRFLDGFVKAGADALIVHLEVLPDPRPMIEQIRGLGKKVGLAFNPDMPVQRVEPYLRDIDLALCMTVFPGFGGQAFIPESLDRLKALRALVEKHNPACEIEVDGGIDAKTIGAASAAGASVFVAGTAVFGARNGPAAAVKDLAALAKVK</sequence>
<proteinExistence type="inferred from homology"/>
<feature type="binding site" evidence="10 13">
    <location>
        <position position="32"/>
    </location>
    <ligand>
        <name>a divalent metal cation</name>
        <dbReference type="ChEBI" id="CHEBI:60240"/>
    </ligand>
</feature>
<comment type="caution">
    <text evidence="10">Lacks conserved residue(s) required for the propagation of feature annotation.</text>
</comment>
<keyword evidence="13" id="KW-0464">Manganese</keyword>
<comment type="cofactor">
    <cofactor evidence="10 13">
        <name>a divalent metal cation</name>
        <dbReference type="ChEBI" id="CHEBI:60240"/>
    </cofactor>
    <text evidence="10 13">Binds 1 divalent metal cation per subunit.</text>
</comment>
<evidence type="ECO:0000256" key="11">
    <source>
        <dbReference type="PIRNR" id="PIRNR001461"/>
    </source>
</evidence>
<evidence type="ECO:0000256" key="5">
    <source>
        <dbReference type="ARBA" id="ARBA00001954"/>
    </source>
</evidence>
<dbReference type="FunFam" id="3.20.20.70:FF:000004">
    <property type="entry name" value="Ribulose-phosphate 3-epimerase"/>
    <property type="match status" value="1"/>
</dbReference>
<dbReference type="PROSITE" id="PS01085">
    <property type="entry name" value="RIBUL_P_3_EPIMER_1"/>
    <property type="match status" value="1"/>
</dbReference>
<reference evidence="16" key="1">
    <citation type="submission" date="2020-05" db="EMBL/GenBank/DDBJ databases">
        <title>Frigoriglobus tundricola gen. nov., sp. nov., a psychrotolerant cellulolytic planctomycete of the family Gemmataceae with two divergent copies of 16S rRNA gene.</title>
        <authorList>
            <person name="Kulichevskaya I.S."/>
            <person name="Ivanova A.A."/>
            <person name="Naumoff D.G."/>
            <person name="Beletsky A.V."/>
            <person name="Rijpstra W.I.C."/>
            <person name="Sinninghe Damste J.S."/>
            <person name="Mardanov A.V."/>
            <person name="Ravin N.V."/>
            <person name="Dedysh S.N."/>
        </authorList>
    </citation>
    <scope>NUCLEOTIDE SEQUENCE [LARGE SCALE GENOMIC DNA]</scope>
    <source>
        <strain evidence="16">PL17</strain>
    </source>
</reference>
<evidence type="ECO:0000256" key="1">
    <source>
        <dbReference type="ARBA" id="ARBA00001782"/>
    </source>
</evidence>
<evidence type="ECO:0000256" key="10">
    <source>
        <dbReference type="HAMAP-Rule" id="MF_02227"/>
    </source>
</evidence>
<dbReference type="EMBL" id="CP053452">
    <property type="protein sequence ID" value="QJW95282.1"/>
    <property type="molecule type" value="Genomic_DNA"/>
</dbReference>
<dbReference type="AlphaFoldDB" id="A0A6M5YQM6"/>
<organism evidence="15 16">
    <name type="scientific">Frigoriglobus tundricola</name>
    <dbReference type="NCBI Taxonomy" id="2774151"/>
    <lineage>
        <taxon>Bacteria</taxon>
        <taxon>Pseudomonadati</taxon>
        <taxon>Planctomycetota</taxon>
        <taxon>Planctomycetia</taxon>
        <taxon>Gemmatales</taxon>
        <taxon>Gemmataceae</taxon>
        <taxon>Frigoriglobus</taxon>
    </lineage>
</organism>
<accession>A0A6M5YQM6</accession>
<evidence type="ECO:0000313" key="15">
    <source>
        <dbReference type="EMBL" id="QJW95282.1"/>
    </source>
</evidence>
<dbReference type="InterPro" id="IPR011060">
    <property type="entry name" value="RibuloseP-bd_barrel"/>
</dbReference>
<dbReference type="HAMAP" id="MF_02227">
    <property type="entry name" value="RPE"/>
    <property type="match status" value="1"/>
</dbReference>
<comment type="cofactor">
    <cofactor evidence="2">
        <name>Mn(2+)</name>
        <dbReference type="ChEBI" id="CHEBI:29035"/>
    </cofactor>
</comment>
<feature type="binding site" evidence="10 14">
    <location>
        <position position="63"/>
    </location>
    <ligand>
        <name>substrate</name>
    </ligand>
</feature>
<evidence type="ECO:0000256" key="4">
    <source>
        <dbReference type="ARBA" id="ARBA00001947"/>
    </source>
</evidence>
<evidence type="ECO:0000256" key="9">
    <source>
        <dbReference type="ARBA" id="ARBA00023235"/>
    </source>
</evidence>
<keyword evidence="9 10" id="KW-0413">Isomerase</keyword>
<protein>
    <recommendedName>
        <fullName evidence="7 10">Ribulose-phosphate 3-epimerase</fullName>
        <ecNumber evidence="7 10">5.1.3.1</ecNumber>
    </recommendedName>
</protein>
<dbReference type="PIRSF" id="PIRSF001461">
    <property type="entry name" value="RPE"/>
    <property type="match status" value="1"/>
</dbReference>
<evidence type="ECO:0000256" key="14">
    <source>
        <dbReference type="PIRSR" id="PIRSR001461-3"/>
    </source>
</evidence>
<keyword evidence="8 10" id="KW-0479">Metal-binding</keyword>
<keyword evidence="10 11" id="KW-0119">Carbohydrate metabolism</keyword>
<feature type="active site" description="Proton acceptor" evidence="10 12">
    <location>
        <position position="32"/>
    </location>
</feature>
<evidence type="ECO:0000313" key="16">
    <source>
        <dbReference type="Proteomes" id="UP000503447"/>
    </source>
</evidence>
<dbReference type="GO" id="GO:0004750">
    <property type="term" value="F:D-ribulose-phosphate 3-epimerase activity"/>
    <property type="evidence" value="ECO:0007669"/>
    <property type="project" value="UniProtKB-UniRule"/>
</dbReference>
<feature type="binding site" evidence="10 13">
    <location>
        <position position="63"/>
    </location>
    <ligand>
        <name>a divalent metal cation</name>
        <dbReference type="ChEBI" id="CHEBI:60240"/>
    </ligand>
</feature>
<dbReference type="RefSeq" id="WP_171471094.1">
    <property type="nucleotide sequence ID" value="NZ_CP053452.2"/>
</dbReference>
<feature type="binding site" evidence="14">
    <location>
        <begin position="194"/>
        <end position="195"/>
    </location>
    <ligand>
        <name>substrate</name>
    </ligand>
</feature>
<evidence type="ECO:0000256" key="12">
    <source>
        <dbReference type="PIRSR" id="PIRSR001461-1"/>
    </source>
</evidence>
<comment type="cofactor">
    <cofactor evidence="3">
        <name>Co(2+)</name>
        <dbReference type="ChEBI" id="CHEBI:48828"/>
    </cofactor>
</comment>
<feature type="binding site" evidence="10 14">
    <location>
        <begin position="139"/>
        <end position="142"/>
    </location>
    <ligand>
        <name>substrate</name>
    </ligand>
</feature>
<comment type="catalytic activity">
    <reaction evidence="1 10 11">
        <text>D-ribulose 5-phosphate = D-xylulose 5-phosphate</text>
        <dbReference type="Rhea" id="RHEA:13677"/>
        <dbReference type="ChEBI" id="CHEBI:57737"/>
        <dbReference type="ChEBI" id="CHEBI:58121"/>
        <dbReference type="EC" id="5.1.3.1"/>
    </reaction>
</comment>
<keyword evidence="13" id="KW-0862">Zinc</keyword>
<evidence type="ECO:0000256" key="13">
    <source>
        <dbReference type="PIRSR" id="PIRSR001461-2"/>
    </source>
</evidence>
<gene>
    <name evidence="10" type="primary">rpe</name>
    <name evidence="15" type="ORF">FTUN_2824</name>
</gene>
<evidence type="ECO:0000256" key="3">
    <source>
        <dbReference type="ARBA" id="ARBA00001941"/>
    </source>
</evidence>
<dbReference type="Gene3D" id="3.20.20.70">
    <property type="entry name" value="Aldolase class I"/>
    <property type="match status" value="1"/>
</dbReference>
<dbReference type="NCBIfam" id="TIGR01163">
    <property type="entry name" value="rpe"/>
    <property type="match status" value="1"/>
</dbReference>
<dbReference type="InterPro" id="IPR026019">
    <property type="entry name" value="Ribul_P_3_epim"/>
</dbReference>
<feature type="binding site" evidence="10 13">
    <location>
        <position position="30"/>
    </location>
    <ligand>
        <name>a divalent metal cation</name>
        <dbReference type="ChEBI" id="CHEBI:60240"/>
    </ligand>
</feature>
<dbReference type="GO" id="GO:0005737">
    <property type="term" value="C:cytoplasm"/>
    <property type="evidence" value="ECO:0007669"/>
    <property type="project" value="UniProtKB-ARBA"/>
</dbReference>
<keyword evidence="13" id="KW-0170">Cobalt</keyword>
<comment type="cofactor">
    <cofactor evidence="4">
        <name>Zn(2+)</name>
        <dbReference type="ChEBI" id="CHEBI:29105"/>
    </cofactor>
</comment>
<feature type="binding site" evidence="14">
    <location>
        <position position="174"/>
    </location>
    <ligand>
        <name>substrate</name>
    </ligand>
</feature>
<name>A0A6M5YQM6_9BACT</name>
<dbReference type="SUPFAM" id="SSF51366">
    <property type="entry name" value="Ribulose-phoshate binding barrel"/>
    <property type="match status" value="1"/>
</dbReference>
<comment type="function">
    <text evidence="10">Catalyzes the reversible epimerization of D-ribulose 5-phosphate to D-xylulose 5-phosphate.</text>
</comment>
<feature type="active site" description="Proton donor" evidence="10 12">
    <location>
        <position position="172"/>
    </location>
</feature>
<dbReference type="PANTHER" id="PTHR11749">
    <property type="entry name" value="RIBULOSE-5-PHOSPHATE-3-EPIMERASE"/>
    <property type="match status" value="1"/>
</dbReference>
<dbReference type="Pfam" id="PF00834">
    <property type="entry name" value="Ribul_P_3_epim"/>
    <property type="match status" value="1"/>
</dbReference>
<dbReference type="GO" id="GO:0046872">
    <property type="term" value="F:metal ion binding"/>
    <property type="evidence" value="ECO:0007669"/>
    <property type="project" value="UniProtKB-UniRule"/>
</dbReference>
<dbReference type="GO" id="GO:0019323">
    <property type="term" value="P:pentose catabolic process"/>
    <property type="evidence" value="ECO:0007669"/>
    <property type="project" value="UniProtKB-UniRule"/>
</dbReference>
<dbReference type="NCBIfam" id="NF004076">
    <property type="entry name" value="PRK05581.1-4"/>
    <property type="match status" value="1"/>
</dbReference>
<dbReference type="InterPro" id="IPR000056">
    <property type="entry name" value="Ribul_P_3_epim-like"/>
</dbReference>